<proteinExistence type="predicted"/>
<feature type="transmembrane region" description="Helical" evidence="1">
    <location>
        <begin position="308"/>
        <end position="328"/>
    </location>
</feature>
<sequence length="381" mass="43753">MFIKLCGFEIKYQLKSVTFYVFVLLTALFVFSQIGSLDRWSKHPDAVKRLEQIKVQMPGMTEGPVDKDVETQKGVYELLSRAVSERKIMAVRGFINKEEALSENEIELIKESMKKISPNGKGISQRSDMILTMEEFEKIINDLDDALGGHTAFTKERRNGWMPIPKSYEEIAAEEKRIVEMGFTPLVAQLFADYYGIALAMLTVFLAAFIFYRDKRSRILELVCSRPMSGFTYVFSKFTGTCMPIFASILLIAAIPTVFAVKMKMDGFDVNVFTYFTTFAIWLFPAVMFIVAATMLVTILINNPIPAFAVQFLVFVSSVYPLSGDYSLYKVFIRHNTMEPLADPQAFYMNRIFIFLMSIIFTLITAWLWEIKRRRIGERIK</sequence>
<comment type="caution">
    <text evidence="2">The sequence shown here is derived from an EMBL/GenBank/DDBJ whole genome shotgun (WGS) entry which is preliminary data.</text>
</comment>
<evidence type="ECO:0008006" key="4">
    <source>
        <dbReference type="Google" id="ProtNLM"/>
    </source>
</evidence>
<organism evidence="2 3">
    <name type="scientific">Pseudobacteroides cellulosolvens ATCC 35603 = DSM 2933</name>
    <dbReference type="NCBI Taxonomy" id="398512"/>
    <lineage>
        <taxon>Bacteria</taxon>
        <taxon>Bacillati</taxon>
        <taxon>Bacillota</taxon>
        <taxon>Clostridia</taxon>
        <taxon>Eubacteriales</taxon>
        <taxon>Oscillospiraceae</taxon>
        <taxon>Pseudobacteroides</taxon>
    </lineage>
</organism>
<feature type="transmembrane region" description="Helical" evidence="1">
    <location>
        <begin position="12"/>
        <end position="34"/>
    </location>
</feature>
<keyword evidence="3" id="KW-1185">Reference proteome</keyword>
<dbReference type="RefSeq" id="WP_036937538.1">
    <property type="nucleotide sequence ID" value="NZ_JQKC01000005.1"/>
</dbReference>
<evidence type="ECO:0000313" key="2">
    <source>
        <dbReference type="EMBL" id="KNY28911.1"/>
    </source>
</evidence>
<gene>
    <name evidence="2" type="ORF">Bccel_4185</name>
</gene>
<feature type="transmembrane region" description="Helical" evidence="1">
    <location>
        <begin position="348"/>
        <end position="369"/>
    </location>
</feature>
<evidence type="ECO:0000313" key="3">
    <source>
        <dbReference type="Proteomes" id="UP000036923"/>
    </source>
</evidence>
<name>A0A0L6JST8_9FIRM</name>
<evidence type="ECO:0000256" key="1">
    <source>
        <dbReference type="SAM" id="Phobius"/>
    </source>
</evidence>
<dbReference type="GO" id="GO:0016020">
    <property type="term" value="C:membrane"/>
    <property type="evidence" value="ECO:0007669"/>
    <property type="project" value="UniProtKB-SubCell"/>
</dbReference>
<reference evidence="3" key="1">
    <citation type="submission" date="2015-07" db="EMBL/GenBank/DDBJ databases">
        <title>Near-Complete Genome Sequence of the Cellulolytic Bacterium Bacteroides (Pseudobacteroides) cellulosolvens ATCC 35603.</title>
        <authorList>
            <person name="Dassa B."/>
            <person name="Utturkar S.M."/>
            <person name="Klingeman D.M."/>
            <person name="Hurt R.A."/>
            <person name="Keller M."/>
            <person name="Xu J."/>
            <person name="Reddy Y.H.K."/>
            <person name="Borovok I."/>
            <person name="Grinberg I.R."/>
            <person name="Lamed R."/>
            <person name="Zhivin O."/>
            <person name="Bayer E.A."/>
            <person name="Brown S.D."/>
        </authorList>
    </citation>
    <scope>NUCLEOTIDE SEQUENCE [LARGE SCALE GENOMIC DNA]</scope>
    <source>
        <strain evidence="3">DSM 2933</strain>
    </source>
</reference>
<keyword evidence="1" id="KW-1133">Transmembrane helix</keyword>
<accession>A0A0L6JST8</accession>
<protein>
    <recommendedName>
        <fullName evidence="4">ABC-2 type transporter</fullName>
    </recommendedName>
</protein>
<feature type="transmembrane region" description="Helical" evidence="1">
    <location>
        <begin position="279"/>
        <end position="301"/>
    </location>
</feature>
<keyword evidence="1" id="KW-0472">Membrane</keyword>
<dbReference type="Proteomes" id="UP000036923">
    <property type="component" value="Unassembled WGS sequence"/>
</dbReference>
<feature type="transmembrane region" description="Helical" evidence="1">
    <location>
        <begin position="233"/>
        <end position="259"/>
    </location>
</feature>
<dbReference type="GO" id="GO:0140359">
    <property type="term" value="F:ABC-type transporter activity"/>
    <property type="evidence" value="ECO:0007669"/>
    <property type="project" value="InterPro"/>
</dbReference>
<keyword evidence="1" id="KW-0812">Transmembrane</keyword>
<dbReference type="eggNOG" id="COG1277">
    <property type="taxonomic scope" value="Bacteria"/>
</dbReference>
<dbReference type="AlphaFoldDB" id="A0A0L6JST8"/>
<dbReference type="Pfam" id="PF12679">
    <property type="entry name" value="ABC2_membrane_2"/>
    <property type="match status" value="1"/>
</dbReference>
<dbReference type="STRING" id="398512.Bccel_4185"/>
<dbReference type="EMBL" id="LGTC01000001">
    <property type="protein sequence ID" value="KNY28911.1"/>
    <property type="molecule type" value="Genomic_DNA"/>
</dbReference>
<dbReference type="OrthoDB" id="1708273at2"/>
<feature type="transmembrane region" description="Helical" evidence="1">
    <location>
        <begin position="194"/>
        <end position="212"/>
    </location>
</feature>